<evidence type="ECO:0000313" key="1">
    <source>
        <dbReference type="EMBL" id="EFA44399.1"/>
    </source>
</evidence>
<sequence length="44" mass="4954">MNKTIFTFILSFIPFFGWAQEQTVSPFHKDDHEGGLFAGGAVTY</sequence>
<reference evidence="1 2" key="1">
    <citation type="submission" date="2009-10" db="EMBL/GenBank/DDBJ databases">
        <authorList>
            <person name="Qin X."/>
            <person name="Bachman B."/>
            <person name="Battles P."/>
            <person name="Bell A."/>
            <person name="Bess C."/>
            <person name="Bickham C."/>
            <person name="Chaboub L."/>
            <person name="Chen D."/>
            <person name="Coyle M."/>
            <person name="Deiros D.R."/>
            <person name="Dinh H."/>
            <person name="Forbes L."/>
            <person name="Fowler G."/>
            <person name="Francisco L."/>
            <person name="Fu Q."/>
            <person name="Gubbala S."/>
            <person name="Hale W."/>
            <person name="Han Y."/>
            <person name="Hemphill L."/>
            <person name="Highlander S.K."/>
            <person name="Hirani K."/>
            <person name="Hogues M."/>
            <person name="Jackson L."/>
            <person name="Jakkamsetti A."/>
            <person name="Javaid M."/>
            <person name="Jiang H."/>
            <person name="Korchina V."/>
            <person name="Kovar C."/>
            <person name="Lara F."/>
            <person name="Lee S."/>
            <person name="Mata R."/>
            <person name="Mathew T."/>
            <person name="Moen C."/>
            <person name="Morales K."/>
            <person name="Munidasa M."/>
            <person name="Nazareth L."/>
            <person name="Ngo R."/>
            <person name="Nguyen L."/>
            <person name="Okwuonu G."/>
            <person name="Ongeri F."/>
            <person name="Patil S."/>
            <person name="Petrosino J."/>
            <person name="Pham C."/>
            <person name="Pham P."/>
            <person name="Pu L.-L."/>
            <person name="Puazo M."/>
            <person name="Raj R."/>
            <person name="Reid J."/>
            <person name="Rouhana J."/>
            <person name="Saada N."/>
            <person name="Shang Y."/>
            <person name="Simmons D."/>
            <person name="Thornton R."/>
            <person name="Warren J."/>
            <person name="Weissenberger G."/>
            <person name="Zhang J."/>
            <person name="Zhang L."/>
            <person name="Zhou C."/>
            <person name="Zhu D."/>
            <person name="Muzny D."/>
            <person name="Worley K."/>
            <person name="Gibbs R."/>
        </authorList>
    </citation>
    <scope>NUCLEOTIDE SEQUENCE [LARGE SCALE GENOMIC DNA]</scope>
    <source>
        <strain evidence="1 2">DSM 17361</strain>
    </source>
</reference>
<dbReference type="AlphaFoldDB" id="D1PW45"/>
<dbReference type="GeneID" id="97998623"/>
<proteinExistence type="predicted"/>
<keyword evidence="2" id="KW-1185">Reference proteome</keyword>
<gene>
    <name evidence="1" type="ORF">HMPREF0645_1180</name>
</gene>
<dbReference type="HOGENOM" id="CLU_3220054_0_0_10"/>
<comment type="caution">
    <text evidence="1">The sequence shown here is derived from an EMBL/GenBank/DDBJ whole genome shotgun (WGS) entry which is preliminary data.</text>
</comment>
<accession>D1PW45</accession>
<dbReference type="EMBL" id="ACKS01000049">
    <property type="protein sequence ID" value="EFA44399.1"/>
    <property type="molecule type" value="Genomic_DNA"/>
</dbReference>
<dbReference type="RefSeq" id="WP_007173288.1">
    <property type="nucleotide sequence ID" value="NZ_GG704780.1"/>
</dbReference>
<evidence type="ECO:0000313" key="2">
    <source>
        <dbReference type="Proteomes" id="UP000003160"/>
    </source>
</evidence>
<organism evidence="1 2">
    <name type="scientific">Hallella bergensis DSM 17361</name>
    <dbReference type="NCBI Taxonomy" id="585502"/>
    <lineage>
        <taxon>Bacteria</taxon>
        <taxon>Pseudomonadati</taxon>
        <taxon>Bacteroidota</taxon>
        <taxon>Bacteroidia</taxon>
        <taxon>Bacteroidales</taxon>
        <taxon>Prevotellaceae</taxon>
        <taxon>Hallella</taxon>
    </lineage>
</organism>
<dbReference type="Proteomes" id="UP000003160">
    <property type="component" value="Unassembled WGS sequence"/>
</dbReference>
<name>D1PW45_9BACT</name>
<protein>
    <submittedName>
        <fullName evidence="1">Uncharacterized protein</fullName>
    </submittedName>
</protein>